<name>A0A0E9QVI1_ANGAN</name>
<dbReference type="EMBL" id="GBXM01087606">
    <property type="protein sequence ID" value="JAH20971.1"/>
    <property type="molecule type" value="Transcribed_RNA"/>
</dbReference>
<dbReference type="AlphaFoldDB" id="A0A0E9QVI1"/>
<protein>
    <submittedName>
        <fullName evidence="1">Uncharacterized protein</fullName>
    </submittedName>
</protein>
<reference evidence="1" key="1">
    <citation type="submission" date="2014-11" db="EMBL/GenBank/DDBJ databases">
        <authorList>
            <person name="Amaro Gonzalez C."/>
        </authorList>
    </citation>
    <scope>NUCLEOTIDE SEQUENCE</scope>
</reference>
<sequence>MVFSIIRRTQNNHGEVLQMNLFYSHTYMRTHMHTHTHIFGLLLDLL</sequence>
<reference evidence="1" key="2">
    <citation type="journal article" date="2015" name="Fish Shellfish Immunol.">
        <title>Early steps in the European eel (Anguilla anguilla)-Vibrio vulnificus interaction in the gills: Role of the RtxA13 toxin.</title>
        <authorList>
            <person name="Callol A."/>
            <person name="Pajuelo D."/>
            <person name="Ebbesson L."/>
            <person name="Teles M."/>
            <person name="MacKenzie S."/>
            <person name="Amaro C."/>
        </authorList>
    </citation>
    <scope>NUCLEOTIDE SEQUENCE</scope>
</reference>
<evidence type="ECO:0000313" key="1">
    <source>
        <dbReference type="EMBL" id="JAH20971.1"/>
    </source>
</evidence>
<organism evidence="1">
    <name type="scientific">Anguilla anguilla</name>
    <name type="common">European freshwater eel</name>
    <name type="synonym">Muraena anguilla</name>
    <dbReference type="NCBI Taxonomy" id="7936"/>
    <lineage>
        <taxon>Eukaryota</taxon>
        <taxon>Metazoa</taxon>
        <taxon>Chordata</taxon>
        <taxon>Craniata</taxon>
        <taxon>Vertebrata</taxon>
        <taxon>Euteleostomi</taxon>
        <taxon>Actinopterygii</taxon>
        <taxon>Neopterygii</taxon>
        <taxon>Teleostei</taxon>
        <taxon>Anguilliformes</taxon>
        <taxon>Anguillidae</taxon>
        <taxon>Anguilla</taxon>
    </lineage>
</organism>
<proteinExistence type="predicted"/>
<accession>A0A0E9QVI1</accession>